<keyword evidence="4" id="KW-0472">Membrane</keyword>
<evidence type="ECO:0000256" key="1">
    <source>
        <dbReference type="ARBA" id="ARBA00004167"/>
    </source>
</evidence>
<dbReference type="Proteomes" id="UP001596056">
    <property type="component" value="Unassembled WGS sequence"/>
</dbReference>
<dbReference type="Pfam" id="PF04357">
    <property type="entry name" value="TamB"/>
    <property type="match status" value="1"/>
</dbReference>
<accession>A0ABW0SAT1</accession>
<keyword evidence="8" id="KW-1185">Reference proteome</keyword>
<name>A0ABW0SAT1_9RHOB</name>
<evidence type="ECO:0000313" key="7">
    <source>
        <dbReference type="EMBL" id="MFC5566021.1"/>
    </source>
</evidence>
<evidence type="ECO:0000256" key="2">
    <source>
        <dbReference type="ARBA" id="ARBA00022692"/>
    </source>
</evidence>
<organism evidence="7 8">
    <name type="scientific">Rubellimicrobium aerolatum</name>
    <dbReference type="NCBI Taxonomy" id="490979"/>
    <lineage>
        <taxon>Bacteria</taxon>
        <taxon>Pseudomonadati</taxon>
        <taxon>Pseudomonadota</taxon>
        <taxon>Alphaproteobacteria</taxon>
        <taxon>Rhodobacterales</taxon>
        <taxon>Roseobacteraceae</taxon>
        <taxon>Rubellimicrobium</taxon>
    </lineage>
</organism>
<proteinExistence type="predicted"/>
<evidence type="ECO:0000256" key="5">
    <source>
        <dbReference type="SAM" id="SignalP"/>
    </source>
</evidence>
<comment type="caution">
    <text evidence="7">The sequence shown here is derived from an EMBL/GenBank/DDBJ whole genome shotgun (WGS) entry which is preliminary data.</text>
</comment>
<evidence type="ECO:0000259" key="6">
    <source>
        <dbReference type="Pfam" id="PF04357"/>
    </source>
</evidence>
<keyword evidence="3" id="KW-1133">Transmembrane helix</keyword>
<protein>
    <submittedName>
        <fullName evidence="7">Translocation/assembly module TamB domain-containing protein</fullName>
    </submittedName>
</protein>
<dbReference type="InterPro" id="IPR007452">
    <property type="entry name" value="TamB_C"/>
</dbReference>
<comment type="subcellular location">
    <subcellularLocation>
        <location evidence="1">Membrane</location>
        <topology evidence="1">Single-pass membrane protein</topology>
    </subcellularLocation>
</comment>
<feature type="signal peptide" evidence="5">
    <location>
        <begin position="1"/>
        <end position="19"/>
    </location>
</feature>
<reference evidence="8" key="1">
    <citation type="journal article" date="2019" name="Int. J. Syst. Evol. Microbiol.">
        <title>The Global Catalogue of Microorganisms (GCM) 10K type strain sequencing project: providing services to taxonomists for standard genome sequencing and annotation.</title>
        <authorList>
            <consortium name="The Broad Institute Genomics Platform"/>
            <consortium name="The Broad Institute Genome Sequencing Center for Infectious Disease"/>
            <person name="Wu L."/>
            <person name="Ma J."/>
        </authorList>
    </citation>
    <scope>NUCLEOTIDE SEQUENCE [LARGE SCALE GENOMIC DNA]</scope>
    <source>
        <strain evidence="8">KACC 11588</strain>
    </source>
</reference>
<evidence type="ECO:0000256" key="3">
    <source>
        <dbReference type="ARBA" id="ARBA00022989"/>
    </source>
</evidence>
<gene>
    <name evidence="7" type="ORF">ACFPOC_06250</name>
</gene>
<feature type="chain" id="PRO_5047343232" evidence="5">
    <location>
        <begin position="20"/>
        <end position="1605"/>
    </location>
</feature>
<dbReference type="PANTHER" id="PTHR36985">
    <property type="entry name" value="TRANSLOCATION AND ASSEMBLY MODULE SUBUNIT TAMB"/>
    <property type="match status" value="1"/>
</dbReference>
<keyword evidence="2" id="KW-0812">Transmembrane</keyword>
<dbReference type="EMBL" id="JBHSNA010000003">
    <property type="protein sequence ID" value="MFC5566021.1"/>
    <property type="molecule type" value="Genomic_DNA"/>
</dbReference>
<dbReference type="PANTHER" id="PTHR36985:SF1">
    <property type="entry name" value="TRANSLOCATION AND ASSEMBLY MODULE SUBUNIT TAMB"/>
    <property type="match status" value="1"/>
</dbReference>
<dbReference type="RefSeq" id="WP_209840353.1">
    <property type="nucleotide sequence ID" value="NZ_JAGGJP010000007.1"/>
</dbReference>
<keyword evidence="5" id="KW-0732">Signal</keyword>
<feature type="domain" description="Translocation and assembly module TamB C-terminal" evidence="6">
    <location>
        <begin position="1253"/>
        <end position="1605"/>
    </location>
</feature>
<evidence type="ECO:0000313" key="8">
    <source>
        <dbReference type="Proteomes" id="UP001596056"/>
    </source>
</evidence>
<evidence type="ECO:0000256" key="4">
    <source>
        <dbReference type="ARBA" id="ARBA00023136"/>
    </source>
</evidence>
<sequence length="1605" mass="161483">MRLLPALALCAVLPLPALAQTAEEEGDRGFLVGLIEDALSSTARTVRVEGFEGALSSRATVASITIADREGVWLRATDLALDWNRSALLRGRIDVTELTAASIEILRPPLADPQAPTPEATPFSLPDLPVSVEIDALRSDRILLGAPFLGEDLALTLAGSVNLAGGEGAADIDATIIEGSAGQLSLAASYANETRVLAIDLDLQEEAEGLVARALGLPGLPSVALTVEGTAPIDDYAARIALSTDGEPRLSGDVALKTTATEGGEVTARAFGLDVRGDVTPLLAPEAGAFFGPDVQLRAKGIRREDGSFVLTTLGIGAEALDLSGRAEITPQGWPARIDLQGTIGAADGSPVPLPGAGDATVTGITLDVAYDQEQGDAWTGLFVLSNLVRPGLSLPSLTLDGGGTLIPATATTPGQITALFDYAARGLSLDAEGATEALGADITGRLDLARGADGGPVELRALTLAAPGLDARIEGTIATAEGLVARTTTVLDAADLGRFAALTGADLGGSAALTIDSAVRPLDGIFEATATGTTQDLRLGIAQLDPLLAGAGDLAVTAARDESGLRVQRLDIATPALTITGTADVTSGASTARFDLAVTDLGLSFPGLTGPAQARATLDRAANGAATLAATATLPGASLSVDATQAAQTLDAEGDSLPGLVTLDARARADDLATYRPLLDAFAPGLTVTPSGGATLALTGTTQQDATTFDLTLDAQTTDLALGIAPLDALLAGEGTLAGRVQRSGPQSFSVDGLRVATDLLQGTVTAALTEGVGQADLDLSLSDVAPVLGGLSGPGQVQGTAARAADGSLDLDLSATLPTGTARIDGTLAPPAEGYAFTGDVNADFSDIAPLGPLVGRTLGGAARLDLSGTARPDLSVLDLTFDAATRDLRLGLPQIEPLLAGPGTASGSVQRSPETGLDLSLDAATPQLRALASGTFTDASGNGRFDVTVTDAGTLAPGLSGPARATGTATQGPDGTIAVNAQATAPGASALIDATLAPDRDNEITGRVQASVTDLRPWSRLAGRPLAGGLDATVTGSLLPSLARFDLTVDATARNLDPGLPALAPVLAGTGTVAGRALRDANGAIRVERLAIAFPNLTATARGTTGGAGTDVTFDARLADLALFVPQFPGPVTARGTARLGPDGTTNLDAQVGGPGGLTARVSGPLGGTATTLRATGTAPLELANAVLDPRRLEGPASFDLRLAGGLGLENLSGQVTVQGARLSDPDLAQSITGISGRLDLANGTATASITGDLAAGGRLSVTGPVSLTPPLDANLSITGTGLVIRDPALYEARGDARLTVTGPLTGGALIAGTVALSTVELRVPASSVGALGEPLPVFHIEPSVPVRETLDRARLSVTGGDAAADADTGGAGYGLDILLDAPARVFVRGRGLDAELGGQLRLTGTTAQVIPIGQFSLLRGRLDILGQRFTLSEGAATIQGDFNPFLRVVAQTRARSGTDISIILEGPLASPTVTFTSSPELPQDEVLAQLLFGVDIASITPLQAVQLAAAAANLAGGGGGLSDSLRSGVGLADFDVTTTESGNVALRLGQYVSENIYTDVLVATDETEATINLDLTPDLTVRAGVSSEGGTSVGIFFERDY</sequence>